<evidence type="ECO:0000259" key="8">
    <source>
        <dbReference type="Pfam" id="PF00892"/>
    </source>
</evidence>
<keyword evidence="5 7" id="KW-1133">Transmembrane helix</keyword>
<keyword evidence="4 7" id="KW-0812">Transmembrane</keyword>
<dbReference type="PANTHER" id="PTHR32322">
    <property type="entry name" value="INNER MEMBRANE TRANSPORTER"/>
    <property type="match status" value="1"/>
</dbReference>
<dbReference type="InterPro" id="IPR037185">
    <property type="entry name" value="EmrE-like"/>
</dbReference>
<evidence type="ECO:0000256" key="6">
    <source>
        <dbReference type="ARBA" id="ARBA00023136"/>
    </source>
</evidence>
<feature type="transmembrane region" description="Helical" evidence="7">
    <location>
        <begin position="275"/>
        <end position="294"/>
    </location>
</feature>
<dbReference type="SUPFAM" id="SSF103481">
    <property type="entry name" value="Multidrug resistance efflux transporter EmrE"/>
    <property type="match status" value="2"/>
</dbReference>
<dbReference type="OrthoDB" id="9799821at2"/>
<feature type="transmembrane region" description="Helical" evidence="7">
    <location>
        <begin position="218"/>
        <end position="239"/>
    </location>
</feature>
<dbReference type="InterPro" id="IPR000620">
    <property type="entry name" value="EamA_dom"/>
</dbReference>
<evidence type="ECO:0000313" key="10">
    <source>
        <dbReference type="Proteomes" id="UP000317863"/>
    </source>
</evidence>
<feature type="transmembrane region" description="Helical" evidence="7">
    <location>
        <begin position="188"/>
        <end position="206"/>
    </location>
</feature>
<proteinExistence type="inferred from homology"/>
<sequence>MSDSKSFKRNNYIMILATLFWSGAFIAGKYSVAEFPVLSLVFFRFLFATAIIFPIMIKTEKNWKITKEDIPVFLALGVVGMIGYHVFFFECLKYTTATNSSIIGATNPIVTTIFAGIFLKERFKSKHILSLLLSFVGVVLIVTGGHLSTLKEFTFNKGDLIMMIAVVCWSAYSVMSKKVAGKYSPIKITAYAFLFCAVIIFPFTFMENPMEFIPEVSINGWMSVLYMSCFASVCGYLIQQISIKNIGPAKTNMYINLNPVFSMILAYILLGEPIVIVKVIAAGCIIAGVLISNMPEKSK</sequence>
<dbReference type="EMBL" id="SGJB01000007">
    <property type="protein sequence ID" value="TQQ84799.1"/>
    <property type="molecule type" value="Genomic_DNA"/>
</dbReference>
<accession>A0A544QVS7</accession>
<comment type="caution">
    <text evidence="9">The sequence shown here is derived from an EMBL/GenBank/DDBJ whole genome shotgun (WGS) entry which is preliminary data.</text>
</comment>
<feature type="domain" description="EamA" evidence="8">
    <location>
        <begin position="13"/>
        <end position="143"/>
    </location>
</feature>
<evidence type="ECO:0000256" key="1">
    <source>
        <dbReference type="ARBA" id="ARBA00004651"/>
    </source>
</evidence>
<feature type="transmembrane region" description="Helical" evidence="7">
    <location>
        <begin position="12"/>
        <end position="31"/>
    </location>
</feature>
<dbReference type="InterPro" id="IPR050638">
    <property type="entry name" value="AA-Vitamin_Transporters"/>
</dbReference>
<evidence type="ECO:0000313" key="9">
    <source>
        <dbReference type="EMBL" id="TQQ84799.1"/>
    </source>
</evidence>
<feature type="domain" description="EamA" evidence="8">
    <location>
        <begin position="157"/>
        <end position="293"/>
    </location>
</feature>
<dbReference type="Proteomes" id="UP000317863">
    <property type="component" value="Unassembled WGS sequence"/>
</dbReference>
<feature type="transmembrane region" description="Helical" evidence="7">
    <location>
        <begin position="128"/>
        <end position="148"/>
    </location>
</feature>
<evidence type="ECO:0000256" key="2">
    <source>
        <dbReference type="ARBA" id="ARBA00007362"/>
    </source>
</evidence>
<name>A0A544QVS7_9FIRM</name>
<organism evidence="9 10">
    <name type="scientific">Peptacetobacter hominis</name>
    <dbReference type="NCBI Taxonomy" id="2743610"/>
    <lineage>
        <taxon>Bacteria</taxon>
        <taxon>Bacillati</taxon>
        <taxon>Bacillota</taxon>
        <taxon>Clostridia</taxon>
        <taxon>Peptostreptococcales</taxon>
        <taxon>Peptostreptococcaceae</taxon>
        <taxon>Peptacetobacter</taxon>
    </lineage>
</organism>
<evidence type="ECO:0000256" key="7">
    <source>
        <dbReference type="SAM" id="Phobius"/>
    </source>
</evidence>
<feature type="transmembrane region" description="Helical" evidence="7">
    <location>
        <begin position="160"/>
        <end position="176"/>
    </location>
</feature>
<gene>
    <name evidence="9" type="ORF">EXD82_05190</name>
</gene>
<evidence type="ECO:0000256" key="4">
    <source>
        <dbReference type="ARBA" id="ARBA00022692"/>
    </source>
</evidence>
<dbReference type="Pfam" id="PF00892">
    <property type="entry name" value="EamA"/>
    <property type="match status" value="2"/>
</dbReference>
<protein>
    <submittedName>
        <fullName evidence="9">DMT family transporter</fullName>
    </submittedName>
</protein>
<feature type="transmembrane region" description="Helical" evidence="7">
    <location>
        <begin position="101"/>
        <end position="119"/>
    </location>
</feature>
<dbReference type="RefSeq" id="WP_142535854.1">
    <property type="nucleotide sequence ID" value="NZ_SGJB01000007.1"/>
</dbReference>
<keyword evidence="10" id="KW-1185">Reference proteome</keyword>
<reference evidence="9 10" key="1">
    <citation type="submission" date="2019-02" db="EMBL/GenBank/DDBJ databases">
        <title>Peptostreptococcaceae bacterium ZHW00191 nov., a new bacterium isolated from the human gut.</title>
        <authorList>
            <person name="Zhou H.-W."/>
            <person name="Chen X.-J."/>
        </authorList>
    </citation>
    <scope>NUCLEOTIDE SEQUENCE [LARGE SCALE GENOMIC DNA]</scope>
    <source>
        <strain evidence="9 10">ZHW00191</strain>
    </source>
</reference>
<evidence type="ECO:0000256" key="3">
    <source>
        <dbReference type="ARBA" id="ARBA00022475"/>
    </source>
</evidence>
<feature type="transmembrane region" description="Helical" evidence="7">
    <location>
        <begin position="37"/>
        <end position="57"/>
    </location>
</feature>
<dbReference type="AlphaFoldDB" id="A0A544QVS7"/>
<comment type="similarity">
    <text evidence="2">Belongs to the EamA transporter family.</text>
</comment>
<comment type="subcellular location">
    <subcellularLocation>
        <location evidence="1">Cell membrane</location>
        <topology evidence="1">Multi-pass membrane protein</topology>
    </subcellularLocation>
</comment>
<evidence type="ECO:0000256" key="5">
    <source>
        <dbReference type="ARBA" id="ARBA00022989"/>
    </source>
</evidence>
<feature type="transmembrane region" description="Helical" evidence="7">
    <location>
        <begin position="69"/>
        <end position="89"/>
    </location>
</feature>
<keyword evidence="3" id="KW-1003">Cell membrane</keyword>
<dbReference type="PANTHER" id="PTHR32322:SF18">
    <property type="entry name" value="S-ADENOSYLMETHIONINE_S-ADENOSYLHOMOCYSTEINE TRANSPORTER"/>
    <property type="match status" value="1"/>
</dbReference>
<keyword evidence="6 7" id="KW-0472">Membrane</keyword>
<dbReference type="GO" id="GO:0005886">
    <property type="term" value="C:plasma membrane"/>
    <property type="evidence" value="ECO:0007669"/>
    <property type="project" value="UniProtKB-SubCell"/>
</dbReference>